<evidence type="ECO:0000256" key="1">
    <source>
        <dbReference type="SAM" id="SignalP"/>
    </source>
</evidence>
<dbReference type="Proteomes" id="UP000078559">
    <property type="component" value="Chromosome 11"/>
</dbReference>
<evidence type="ECO:0000259" key="2">
    <source>
        <dbReference type="Pfam" id="PF14856"/>
    </source>
</evidence>
<keyword evidence="1" id="KW-0732">Signal</keyword>
<dbReference type="Pfam" id="PF14856">
    <property type="entry name" value="Hce2"/>
    <property type="match status" value="1"/>
</dbReference>
<accession>A0A194WBT5</accession>
<name>A0A194WBT5_CYTMA</name>
<evidence type="ECO:0000313" key="4">
    <source>
        <dbReference type="Proteomes" id="UP000078559"/>
    </source>
</evidence>
<dbReference type="SMR" id="A0A194WBT5"/>
<feature type="chain" id="PRO_5008267384" description="Ecp2 effector protein-like domain-containing protein" evidence="1">
    <location>
        <begin position="24"/>
        <end position="181"/>
    </location>
</feature>
<keyword evidence="4" id="KW-1185">Reference proteome</keyword>
<evidence type="ECO:0000313" key="3">
    <source>
        <dbReference type="EMBL" id="KUI73807.1"/>
    </source>
</evidence>
<dbReference type="OrthoDB" id="5188419at2759"/>
<feature type="signal peptide" evidence="1">
    <location>
        <begin position="1"/>
        <end position="23"/>
    </location>
</feature>
<organism evidence="3 4">
    <name type="scientific">Cytospora mali</name>
    <name type="common">Apple Valsa canker fungus</name>
    <name type="synonym">Valsa mali</name>
    <dbReference type="NCBI Taxonomy" id="578113"/>
    <lineage>
        <taxon>Eukaryota</taxon>
        <taxon>Fungi</taxon>
        <taxon>Dikarya</taxon>
        <taxon>Ascomycota</taxon>
        <taxon>Pezizomycotina</taxon>
        <taxon>Sordariomycetes</taxon>
        <taxon>Sordariomycetidae</taxon>
        <taxon>Diaporthales</taxon>
        <taxon>Cytosporaceae</taxon>
        <taxon>Cytospora</taxon>
    </lineage>
</organism>
<dbReference type="AlphaFoldDB" id="A0A194WBT5"/>
<feature type="domain" description="Ecp2 effector protein-like" evidence="2">
    <location>
        <begin position="46"/>
        <end position="153"/>
    </location>
</feature>
<reference evidence="3" key="1">
    <citation type="submission" date="2014-12" db="EMBL/GenBank/DDBJ databases">
        <title>Genome Sequence of Valsa Canker Pathogens Uncovers a Specific Adaption of Colonization on Woody Bark.</title>
        <authorList>
            <person name="Yin Z."/>
            <person name="Liu H."/>
            <person name="Gao X."/>
            <person name="Li Z."/>
            <person name="Song N."/>
            <person name="Ke X."/>
            <person name="Dai Q."/>
            <person name="Wu Y."/>
            <person name="Sun Y."/>
            <person name="Xu J.-R."/>
            <person name="Kang Z.K."/>
            <person name="Wang L."/>
            <person name="Huang L."/>
        </authorList>
    </citation>
    <scope>NUCLEOTIDE SEQUENCE [LARGE SCALE GENOMIC DNA]</scope>
    <source>
        <strain evidence="3">03-8</strain>
    </source>
</reference>
<gene>
    <name evidence="3" type="ORF">VM1G_09395</name>
</gene>
<sequence>MSSTVRALLFLFVAQLLVTVCLAATSQFQVPGIFQNNTVTDASKVCTNSEFNVTGSGDIVVEDCQTILKNWQSTYFTTDLYEWTNATVAKPDITLVTQGTCEIAVKRPAGFTSVDDLVVIGDQDIKDLINESIELAKVGDGTKLSPVDGTMNCTTAADPSNTRNGTIDWTLRKAGDDANFP</sequence>
<proteinExistence type="predicted"/>
<protein>
    <recommendedName>
        <fullName evidence="2">Ecp2 effector protein-like domain-containing protein</fullName>
    </recommendedName>
</protein>
<dbReference type="InterPro" id="IPR029226">
    <property type="entry name" value="Ecp2-like"/>
</dbReference>
<dbReference type="EMBL" id="CM003108">
    <property type="protein sequence ID" value="KUI73807.1"/>
    <property type="molecule type" value="Genomic_DNA"/>
</dbReference>